<keyword evidence="6" id="KW-1185">Reference proteome</keyword>
<dbReference type="PANTHER" id="PTHR46766">
    <property type="entry name" value="GLUTAMINE-RICH PROTEIN 2"/>
    <property type="match status" value="1"/>
</dbReference>
<feature type="compositionally biased region" description="Low complexity" evidence="2">
    <location>
        <begin position="379"/>
        <end position="390"/>
    </location>
</feature>
<dbReference type="AlphaFoldDB" id="A0A7I7L4D8"/>
<comment type="similarity">
    <text evidence="1">Belongs to the mycobacterial PPE family.</text>
</comment>
<evidence type="ECO:0000259" key="4">
    <source>
        <dbReference type="Pfam" id="PF12484"/>
    </source>
</evidence>
<dbReference type="PANTHER" id="PTHR46766:SF1">
    <property type="entry name" value="GLUTAMINE-RICH PROTEIN 2"/>
    <property type="match status" value="1"/>
</dbReference>
<evidence type="ECO:0000313" key="5">
    <source>
        <dbReference type="EMBL" id="BBX54896.1"/>
    </source>
</evidence>
<dbReference type="Gene3D" id="1.20.1260.20">
    <property type="entry name" value="PPE superfamily"/>
    <property type="match status" value="1"/>
</dbReference>
<evidence type="ECO:0000313" key="6">
    <source>
        <dbReference type="Proteomes" id="UP000467164"/>
    </source>
</evidence>
<dbReference type="SUPFAM" id="SSF140459">
    <property type="entry name" value="PE/PPE dimer-like"/>
    <property type="match status" value="1"/>
</dbReference>
<organism evidence="5 6">
    <name type="scientific">Mycobacterium shottsii</name>
    <dbReference type="NCBI Taxonomy" id="133549"/>
    <lineage>
        <taxon>Bacteria</taxon>
        <taxon>Bacillati</taxon>
        <taxon>Actinomycetota</taxon>
        <taxon>Actinomycetes</taxon>
        <taxon>Mycobacteriales</taxon>
        <taxon>Mycobacteriaceae</taxon>
        <taxon>Mycobacterium</taxon>
        <taxon>Mycobacterium ulcerans group</taxon>
    </lineage>
</organism>
<dbReference type="EMBL" id="AP022572">
    <property type="protein sequence ID" value="BBX54896.1"/>
    <property type="molecule type" value="Genomic_DNA"/>
</dbReference>
<evidence type="ECO:0000259" key="3">
    <source>
        <dbReference type="Pfam" id="PF00823"/>
    </source>
</evidence>
<proteinExistence type="inferred from homology"/>
<accession>A0A7I7L4D8</accession>
<feature type="domain" description="PPE" evidence="3">
    <location>
        <begin position="2"/>
        <end position="160"/>
    </location>
</feature>
<dbReference type="InterPro" id="IPR000030">
    <property type="entry name" value="PPE_dom"/>
</dbReference>
<dbReference type="Pfam" id="PF12484">
    <property type="entry name" value="PPE-SVP"/>
    <property type="match status" value="1"/>
</dbReference>
<evidence type="ECO:0000256" key="1">
    <source>
        <dbReference type="ARBA" id="ARBA00010652"/>
    </source>
</evidence>
<dbReference type="KEGG" id="msho:MSHO_02410"/>
<sequence>MDFGALPPEINSARMYAGAGAGPMMAASAALNGLAVELGTTAASYESVITRLTTESWMGPASMAMIAAAQPYLAWLTYTSEAAMHAGAQAAASAAAYEAAFARTVPPPVVAANRSLLAALVATNFLGINTPAIMATEALYAEMWAQDAGAMYGYAAASSTSGSLQPLSTPQQTTNPSGLAAQSAAVSQAAASAAATDGITSLLSNLPNTIMGLASPITSAIDATGLGGIIQDIEDFLGIGFVANVINGGVNTAAWYTTATIPTAIFLANALDTGAPVVAAEGAIEAAEGAAAATAGLANTVTPTGVGAALGEATLVGKLAVPTSWSSALPETAATTGALGGSGWTVPEEAAPVSGVAGGRAWPQPPRAPVRIRDRVTASSRSSCPNRSSCDAGKKGEHVTRLRPAINRRVVIYPRFGYHRSSPGARNHTNADFNIRIQESWPHAL</sequence>
<evidence type="ECO:0000256" key="2">
    <source>
        <dbReference type="SAM" id="MobiDB-lite"/>
    </source>
</evidence>
<dbReference type="Pfam" id="PF00823">
    <property type="entry name" value="PPE"/>
    <property type="match status" value="1"/>
</dbReference>
<dbReference type="InterPro" id="IPR038332">
    <property type="entry name" value="PPE_sf"/>
</dbReference>
<feature type="domain" description="PPE family C-terminal" evidence="4">
    <location>
        <begin position="308"/>
        <end position="360"/>
    </location>
</feature>
<gene>
    <name evidence="5" type="primary">PPE15</name>
    <name evidence="5" type="ORF">MSHO_02410</name>
</gene>
<reference evidence="5 6" key="1">
    <citation type="journal article" date="2019" name="Emerg. Microbes Infect.">
        <title>Comprehensive subspecies identification of 175 nontuberculous mycobacteria species based on 7547 genomic profiles.</title>
        <authorList>
            <person name="Matsumoto Y."/>
            <person name="Kinjo T."/>
            <person name="Motooka D."/>
            <person name="Nabeya D."/>
            <person name="Jung N."/>
            <person name="Uechi K."/>
            <person name="Horii T."/>
            <person name="Iida T."/>
            <person name="Fujita J."/>
            <person name="Nakamura S."/>
        </authorList>
    </citation>
    <scope>NUCLEOTIDE SEQUENCE [LARGE SCALE GENOMIC DNA]</scope>
    <source>
        <strain evidence="5 6">JCM 12657</strain>
    </source>
</reference>
<name>A0A7I7L4D8_9MYCO</name>
<dbReference type="Proteomes" id="UP000467164">
    <property type="component" value="Chromosome"/>
</dbReference>
<protein>
    <submittedName>
        <fullName evidence="5">PPE family protein</fullName>
    </submittedName>
</protein>
<dbReference type="FunFam" id="1.20.1260.20:FF:000001">
    <property type="entry name" value="PPE family protein PPE41"/>
    <property type="match status" value="1"/>
</dbReference>
<feature type="region of interest" description="Disordered" evidence="2">
    <location>
        <begin position="373"/>
        <end position="397"/>
    </location>
</feature>
<dbReference type="GO" id="GO:0052572">
    <property type="term" value="P:response to host immune response"/>
    <property type="evidence" value="ECO:0007669"/>
    <property type="project" value="TreeGrafter"/>
</dbReference>
<dbReference type="InterPro" id="IPR022171">
    <property type="entry name" value="PPE_C"/>
</dbReference>